<gene>
    <name evidence="2" type="ORF">ACFQ2N_12450</name>
</gene>
<keyword evidence="1" id="KW-1133">Transmembrane helix</keyword>
<keyword evidence="1" id="KW-0812">Transmembrane</keyword>
<evidence type="ECO:0000256" key="1">
    <source>
        <dbReference type="SAM" id="Phobius"/>
    </source>
</evidence>
<feature type="transmembrane region" description="Helical" evidence="1">
    <location>
        <begin position="43"/>
        <end position="74"/>
    </location>
</feature>
<comment type="caution">
    <text evidence="2">The sequence shown here is derived from an EMBL/GenBank/DDBJ whole genome shotgun (WGS) entry which is preliminary data.</text>
</comment>
<keyword evidence="1" id="KW-0472">Membrane</keyword>
<dbReference type="Proteomes" id="UP001597033">
    <property type="component" value="Unassembled WGS sequence"/>
</dbReference>
<keyword evidence="3" id="KW-1185">Reference proteome</keyword>
<reference evidence="3" key="1">
    <citation type="journal article" date="2019" name="Int. J. Syst. Evol. Microbiol.">
        <title>The Global Catalogue of Microorganisms (GCM) 10K type strain sequencing project: providing services to taxonomists for standard genome sequencing and annotation.</title>
        <authorList>
            <consortium name="The Broad Institute Genomics Platform"/>
            <consortium name="The Broad Institute Genome Sequencing Center for Infectious Disease"/>
            <person name="Wu L."/>
            <person name="Ma J."/>
        </authorList>
    </citation>
    <scope>NUCLEOTIDE SEQUENCE [LARGE SCALE GENOMIC DNA]</scope>
    <source>
        <strain evidence="3">CCUG 55854</strain>
    </source>
</reference>
<name>A0ABW3LXH3_9GAMM</name>
<dbReference type="Gene3D" id="3.40.50.300">
    <property type="entry name" value="P-loop containing nucleotide triphosphate hydrolases"/>
    <property type="match status" value="2"/>
</dbReference>
<evidence type="ECO:0000313" key="3">
    <source>
        <dbReference type="Proteomes" id="UP001597033"/>
    </source>
</evidence>
<proteinExistence type="predicted"/>
<organism evidence="2 3">
    <name type="scientific">Pseudoxanthomonas kaohsiungensis</name>
    <dbReference type="NCBI Taxonomy" id="283923"/>
    <lineage>
        <taxon>Bacteria</taxon>
        <taxon>Pseudomonadati</taxon>
        <taxon>Pseudomonadota</taxon>
        <taxon>Gammaproteobacteria</taxon>
        <taxon>Lysobacterales</taxon>
        <taxon>Lysobacteraceae</taxon>
        <taxon>Pseudoxanthomonas</taxon>
    </lineage>
</organism>
<dbReference type="RefSeq" id="WP_162377118.1">
    <property type="nucleotide sequence ID" value="NZ_JBHTKN010000008.1"/>
</dbReference>
<dbReference type="PANTHER" id="PTHR30121:SF6">
    <property type="entry name" value="SLR6007 PROTEIN"/>
    <property type="match status" value="1"/>
</dbReference>
<dbReference type="SUPFAM" id="SSF52540">
    <property type="entry name" value="P-loop containing nucleoside triphosphate hydrolases"/>
    <property type="match status" value="1"/>
</dbReference>
<protein>
    <submittedName>
        <fullName evidence="2">Type IV secretory system conjugative DNA transfer family protein</fullName>
    </submittedName>
</protein>
<sequence>MSKGPIQGVRQHQEIRRTRLLRDTRRLSEQAVDLLSAELAIPVVGLLMCGGVVAMPALFDIMPLLAVAYAYIVFSRKEDIPFRKRKGLGELDSRDLHPGTGKPQMARGIGFIGNRAEDNAEIWAANEDMRTHIFVLGSTGAGKTEGLTSMAFNAITWCSGFTYTDGKGDVSLWGKIFAMVRQYGREDDLLVINYMTGNADTKKKRADKLSNTYNPFAVGNAESLIQLLVSLMDASDGKGDMWKGRAISFISSVLPALVDLRDQDRLMLHIGAIREFLPFPKFNELMQDPYISEKSRTMMQAFLYDVPGYKKEKGDQQAGTFLEQFGYQQMQFTRILSSLADTYGHIYYTPQGEVNFRDVVTNNRILLVLLPALEKSRPELSNLGKIIVAAMKGMMGGELGSKLEGSRRELLDSRATNSPTPYIAIFDEMGYYMPEDAALMWAQARSLGFCLVAAGQDLQAFYRTSKEETLAIVSNSNIKIFGKLEDPNETFDLFVKRAGEAWVSEVGGYEMSDGYMGNYRPDTNAKHTRVSRVDLQDMVNQIEGEVHILVKSDIIRARMFYAVPEKAKNFRLNHFIKVLPQPESEIRKLLVDTVRIQEGLLKYPLDGQIVPPDAALRALEIAAGAAQTRKYTEAFQGAEAGVCMFLAGQRGLTEPVDAGGDGGSGGGYAHTPEANVEHSASASAELAAPGQPDNADTIFDGAALESYSVFGPEAAAAAATVVSAEDALFAQAAEALVFNAAGAADTAPALQFLNKAETASALAGVAEALGASASEARAVAKEIVEQATSATRYPSPPKPVRSQEAVDAMDEALADLARNIEEATGSQ</sequence>
<dbReference type="PANTHER" id="PTHR30121">
    <property type="entry name" value="UNCHARACTERIZED PROTEIN YJGR-RELATED"/>
    <property type="match status" value="1"/>
</dbReference>
<dbReference type="EMBL" id="JBHTKN010000008">
    <property type="protein sequence ID" value="MFD1043155.1"/>
    <property type="molecule type" value="Genomic_DNA"/>
</dbReference>
<dbReference type="InterPro" id="IPR027417">
    <property type="entry name" value="P-loop_NTPase"/>
</dbReference>
<dbReference type="InterPro" id="IPR051162">
    <property type="entry name" value="T4SS_component"/>
</dbReference>
<accession>A0ABW3LXH3</accession>
<evidence type="ECO:0000313" key="2">
    <source>
        <dbReference type="EMBL" id="MFD1043155.1"/>
    </source>
</evidence>